<feature type="non-terminal residue" evidence="6">
    <location>
        <position position="83"/>
    </location>
</feature>
<proteinExistence type="predicted"/>
<evidence type="ECO:0000256" key="1">
    <source>
        <dbReference type="ARBA" id="ARBA00022741"/>
    </source>
</evidence>
<evidence type="ECO:0000256" key="4">
    <source>
        <dbReference type="ARBA" id="ARBA00022840"/>
    </source>
</evidence>
<sequence length="83" mass="9405">MMFAFDPRDLNPEQIAAVIEPSSIFLIACPGSGKTRTLTYKIAYELSRRTDKRIVVAITYTHRAADCCGQLKLATALEFFQYR</sequence>
<keyword evidence="7" id="KW-1185">Reference proteome</keyword>
<keyword evidence="3" id="KW-0347">Helicase</keyword>
<reference evidence="6 7" key="1">
    <citation type="submission" date="2024-01" db="EMBL/GenBank/DDBJ databases">
        <title>Comparative Genomics of Leclercia adecarboxylata Strains Isolated from Several Sources.</title>
        <authorList>
            <person name="Yescas-Zazueta V."/>
            <person name="Balbuena-Alonso M.G."/>
            <person name="Valencia D."/>
            <person name="Mendez-Pfeiffer P.A."/>
            <person name="Ballesteros-Monrreal M.G."/>
            <person name="Rocha-Gracia R.D.C."/>
            <person name="Barrios-Villa E."/>
        </authorList>
    </citation>
    <scope>NUCLEOTIDE SEQUENCE [LARGE SCALE GENOMIC DNA]</scope>
    <source>
        <strain evidence="6 7">33MEM</strain>
    </source>
</reference>
<name>A0ABU6IAP8_9ENTR</name>
<keyword evidence="4" id="KW-0067">ATP-binding</keyword>
<evidence type="ECO:0000259" key="5">
    <source>
        <dbReference type="Pfam" id="PF00580"/>
    </source>
</evidence>
<dbReference type="InterPro" id="IPR027417">
    <property type="entry name" value="P-loop_NTPase"/>
</dbReference>
<dbReference type="RefSeq" id="WP_326293138.1">
    <property type="nucleotide sequence ID" value="NZ_JAYMCU010000052.1"/>
</dbReference>
<keyword evidence="1" id="KW-0547">Nucleotide-binding</keyword>
<dbReference type="Pfam" id="PF00580">
    <property type="entry name" value="UvrD-helicase"/>
    <property type="match status" value="1"/>
</dbReference>
<comment type="caution">
    <text evidence="6">The sequence shown here is derived from an EMBL/GenBank/DDBJ whole genome shotgun (WGS) entry which is preliminary data.</text>
</comment>
<evidence type="ECO:0000256" key="2">
    <source>
        <dbReference type="ARBA" id="ARBA00022801"/>
    </source>
</evidence>
<keyword evidence="2" id="KW-0378">Hydrolase</keyword>
<gene>
    <name evidence="6" type="ORF">VOF76_20590</name>
</gene>
<evidence type="ECO:0000313" key="6">
    <source>
        <dbReference type="EMBL" id="MEC3938562.1"/>
    </source>
</evidence>
<feature type="domain" description="UvrD-like helicase ATP-binding" evidence="5">
    <location>
        <begin position="10"/>
        <end position="66"/>
    </location>
</feature>
<evidence type="ECO:0000313" key="7">
    <source>
        <dbReference type="Proteomes" id="UP001357437"/>
    </source>
</evidence>
<dbReference type="Proteomes" id="UP001357437">
    <property type="component" value="Unassembled WGS sequence"/>
</dbReference>
<protein>
    <submittedName>
        <fullName evidence="6">UvrD-helicase domain-containing protein</fullName>
    </submittedName>
</protein>
<dbReference type="InterPro" id="IPR014016">
    <property type="entry name" value="UvrD-like_ATP-bd"/>
</dbReference>
<organism evidence="6 7">
    <name type="scientific">Leclercia adecarboxylata</name>
    <dbReference type="NCBI Taxonomy" id="83655"/>
    <lineage>
        <taxon>Bacteria</taxon>
        <taxon>Pseudomonadati</taxon>
        <taxon>Pseudomonadota</taxon>
        <taxon>Gammaproteobacteria</taxon>
        <taxon>Enterobacterales</taxon>
        <taxon>Enterobacteriaceae</taxon>
        <taxon>Leclercia</taxon>
    </lineage>
</organism>
<dbReference type="EMBL" id="JAYMCU010000052">
    <property type="protein sequence ID" value="MEC3938562.1"/>
    <property type="molecule type" value="Genomic_DNA"/>
</dbReference>
<dbReference type="PANTHER" id="PTHR11070">
    <property type="entry name" value="UVRD / RECB / PCRA DNA HELICASE FAMILY MEMBER"/>
    <property type="match status" value="1"/>
</dbReference>
<accession>A0ABU6IAP8</accession>
<evidence type="ECO:0000256" key="3">
    <source>
        <dbReference type="ARBA" id="ARBA00022806"/>
    </source>
</evidence>
<dbReference type="Gene3D" id="3.40.50.300">
    <property type="entry name" value="P-loop containing nucleotide triphosphate hydrolases"/>
    <property type="match status" value="1"/>
</dbReference>
<dbReference type="InterPro" id="IPR000212">
    <property type="entry name" value="DNA_helicase_UvrD/REP"/>
</dbReference>
<dbReference type="SUPFAM" id="SSF52540">
    <property type="entry name" value="P-loop containing nucleoside triphosphate hydrolases"/>
    <property type="match status" value="1"/>
</dbReference>